<dbReference type="InterPro" id="IPR000415">
    <property type="entry name" value="Nitroreductase-like"/>
</dbReference>
<evidence type="ECO:0000256" key="1">
    <source>
        <dbReference type="ARBA" id="ARBA00001917"/>
    </source>
</evidence>
<keyword evidence="10" id="KW-1185">Reference proteome</keyword>
<evidence type="ECO:0000313" key="10">
    <source>
        <dbReference type="Proteomes" id="UP000001823"/>
    </source>
</evidence>
<keyword evidence="5" id="KW-0521">NADP</keyword>
<comment type="cofactor">
    <cofactor evidence="1">
        <name>FMN</name>
        <dbReference type="ChEBI" id="CHEBI:58210"/>
    </cofactor>
</comment>
<reference evidence="9 10" key="1">
    <citation type="journal article" date="2006" name="Genome Res.">
        <title>Skewed genomic variability in strains of the toxigenic bacterial pathogen, Clostridium perfringens.</title>
        <authorList>
            <person name="Myers G.S."/>
            <person name="Rasko D.A."/>
            <person name="Cheung J.K."/>
            <person name="Ravel J."/>
            <person name="Seshadri R."/>
            <person name="Deboy R.T."/>
            <person name="Ren Q."/>
            <person name="Varga J."/>
            <person name="Awad M.M."/>
            <person name="Brinkac L.M."/>
            <person name="Daugherty S.C."/>
            <person name="Haft D.H."/>
            <person name="Dodson R.J."/>
            <person name="Madupu R."/>
            <person name="Nelson W.C."/>
            <person name="Rosovitz M.J."/>
            <person name="Sullivan S.A."/>
            <person name="Khouri H."/>
            <person name="Dimitrov G.I."/>
            <person name="Watkins K.L."/>
            <person name="Mulligan S."/>
            <person name="Benton J."/>
            <person name="Radune D."/>
            <person name="Fisher D.J."/>
            <person name="Atkins H.S."/>
            <person name="Hiscox T."/>
            <person name="Jost B.H."/>
            <person name="Billington S.J."/>
            <person name="Songer J.G."/>
            <person name="McClane B.A."/>
            <person name="Titball R.W."/>
            <person name="Rood J.I."/>
            <person name="Melville S.B."/>
            <person name="Paulsen I.T."/>
        </authorList>
    </citation>
    <scope>NUCLEOTIDE SEQUENCE [LARGE SCALE GENOMIC DNA]</scope>
    <source>
        <strain evidence="10">ATCC 13124 / DSM 756 / JCM 1290 / NCIMB 6125 / NCTC 8237 / S 107 / Type A</strain>
    </source>
</reference>
<dbReference type="InterPro" id="IPR033878">
    <property type="entry name" value="NfsB-like"/>
</dbReference>
<evidence type="ECO:0000256" key="4">
    <source>
        <dbReference type="ARBA" id="ARBA00022643"/>
    </source>
</evidence>
<dbReference type="STRING" id="195103.CPF_0176"/>
<dbReference type="KEGG" id="cpf:CPF_0176"/>
<keyword evidence="4" id="KW-0288">FMN</keyword>
<dbReference type="EMBL" id="CP000246">
    <property type="protein sequence ID" value="ABG83175.1"/>
    <property type="molecule type" value="Genomic_DNA"/>
</dbReference>
<protein>
    <submittedName>
        <fullName evidence="9">Nitroreductase family protein</fullName>
    </submittedName>
</protein>
<dbReference type="CDD" id="cd02149">
    <property type="entry name" value="NfsB-like"/>
    <property type="match status" value="1"/>
</dbReference>
<dbReference type="Gene3D" id="3.40.109.10">
    <property type="entry name" value="NADH Oxidase"/>
    <property type="match status" value="1"/>
</dbReference>
<evidence type="ECO:0000256" key="2">
    <source>
        <dbReference type="ARBA" id="ARBA00007118"/>
    </source>
</evidence>
<dbReference type="eggNOG" id="COG0778">
    <property type="taxonomic scope" value="Bacteria"/>
</dbReference>
<evidence type="ECO:0000313" key="9">
    <source>
        <dbReference type="EMBL" id="ABG83175.1"/>
    </source>
</evidence>
<evidence type="ECO:0000256" key="3">
    <source>
        <dbReference type="ARBA" id="ARBA00022630"/>
    </source>
</evidence>
<keyword evidence="7" id="KW-0520">NAD</keyword>
<dbReference type="SUPFAM" id="SSF55469">
    <property type="entry name" value="FMN-dependent nitroreductase-like"/>
    <property type="match status" value="1"/>
</dbReference>
<evidence type="ECO:0000256" key="5">
    <source>
        <dbReference type="ARBA" id="ARBA00022857"/>
    </source>
</evidence>
<gene>
    <name evidence="9" type="ordered locus">CPF_0176</name>
</gene>
<evidence type="ECO:0000256" key="7">
    <source>
        <dbReference type="ARBA" id="ARBA00023027"/>
    </source>
</evidence>
<dbReference type="GeneID" id="93000525"/>
<dbReference type="AlphaFoldDB" id="A0A0H2YQD4"/>
<name>A0A0H2YQD4_CLOP1</name>
<evidence type="ECO:0000259" key="8">
    <source>
        <dbReference type="Pfam" id="PF00881"/>
    </source>
</evidence>
<organism evidence="9 10">
    <name type="scientific">Clostridium perfringens (strain ATCC 13124 / DSM 756 / JCM 1290 / NCIMB 6125 / NCTC 8237 / Type A)</name>
    <dbReference type="NCBI Taxonomy" id="195103"/>
    <lineage>
        <taxon>Bacteria</taxon>
        <taxon>Bacillati</taxon>
        <taxon>Bacillota</taxon>
        <taxon>Clostridia</taxon>
        <taxon>Eubacteriales</taxon>
        <taxon>Clostridiaceae</taxon>
        <taxon>Clostridium</taxon>
    </lineage>
</organism>
<dbReference type="GO" id="GO:0046857">
    <property type="term" value="F:oxidoreductase activity, acting on other nitrogenous compounds as donors, with NAD or NADP as acceptor"/>
    <property type="evidence" value="ECO:0007669"/>
    <property type="project" value="TreeGrafter"/>
</dbReference>
<comment type="similarity">
    <text evidence="2">Belongs to the nitroreductase family.</text>
</comment>
<keyword evidence="3" id="KW-0285">Flavoprotein</keyword>
<dbReference type="InterPro" id="IPR050627">
    <property type="entry name" value="Nitroreductase/BluB"/>
</dbReference>
<dbReference type="InterPro" id="IPR029479">
    <property type="entry name" value="Nitroreductase"/>
</dbReference>
<sequence length="222" mass="25769">MKLDRKDIIDIFNFRFATKEFTGEIIPKEDMEMIAETARLSPSSFGLEPWKFLIVENKELIKEISEVSWGFQRQASTTSHIVIALTKAGSEVKYDSDYIRNLWINTKGVSEEFFEGIKDVLKNFQVGKLEADETNEKLLEWSKRQTYIALGNMMTAAAMREIDSCAIEGFDKEKVEEILAKKGILDKEKYELTYLIAFGYRKEDPNRKKSRLPKSEVIQWVE</sequence>
<dbReference type="RefSeq" id="WP_003457494.1">
    <property type="nucleotide sequence ID" value="NC_008261.1"/>
</dbReference>
<feature type="domain" description="Nitroreductase" evidence="8">
    <location>
        <begin position="15"/>
        <end position="200"/>
    </location>
</feature>
<dbReference type="PaxDb" id="195103-CPF_0176"/>
<dbReference type="PANTHER" id="PTHR23026">
    <property type="entry name" value="NADPH NITROREDUCTASE"/>
    <property type="match status" value="1"/>
</dbReference>
<dbReference type="GO" id="GO:0046256">
    <property type="term" value="P:2,4,6-trinitrotoluene catabolic process"/>
    <property type="evidence" value="ECO:0007669"/>
    <property type="project" value="TreeGrafter"/>
</dbReference>
<dbReference type="Proteomes" id="UP000001823">
    <property type="component" value="Chromosome"/>
</dbReference>
<accession>A0A0H2YQD4</accession>
<keyword evidence="6" id="KW-0560">Oxidoreductase</keyword>
<dbReference type="Pfam" id="PF00881">
    <property type="entry name" value="Nitroreductase"/>
    <property type="match status" value="1"/>
</dbReference>
<dbReference type="HOGENOM" id="CLU_070764_4_1_9"/>
<dbReference type="PANTHER" id="PTHR23026:SF125">
    <property type="entry name" value="OXYGEN-INSENSITIVE NAD(P)H NITROREDUCTASE"/>
    <property type="match status" value="1"/>
</dbReference>
<proteinExistence type="inferred from homology"/>
<dbReference type="GO" id="GO:0005829">
    <property type="term" value="C:cytosol"/>
    <property type="evidence" value="ECO:0007669"/>
    <property type="project" value="TreeGrafter"/>
</dbReference>
<evidence type="ECO:0000256" key="6">
    <source>
        <dbReference type="ARBA" id="ARBA00023002"/>
    </source>
</evidence>